<accession>A0A1W6N5C2</accession>
<reference evidence="2 3" key="1">
    <citation type="submission" date="2014-06" db="EMBL/GenBank/DDBJ databases">
        <title>The genome of the endonuclear symbiont Nucleicultrix amoebiphila.</title>
        <authorList>
            <person name="Schulz F."/>
            <person name="Horn M."/>
        </authorList>
    </citation>
    <scope>NUCLEOTIDE SEQUENCE [LARGE SCALE GENOMIC DNA]</scope>
    <source>
        <strain evidence="2 3">FS5</strain>
    </source>
</reference>
<dbReference type="KEGG" id="naf:GQ61_06405"/>
<feature type="region of interest" description="Disordered" evidence="1">
    <location>
        <begin position="48"/>
        <end position="67"/>
    </location>
</feature>
<evidence type="ECO:0000313" key="3">
    <source>
        <dbReference type="Proteomes" id="UP000237351"/>
    </source>
</evidence>
<protein>
    <recommendedName>
        <fullName evidence="4">Transposase (putative) YhgA-like domain-containing protein</fullName>
    </recommendedName>
</protein>
<dbReference type="RefSeq" id="WP_085784491.1">
    <property type="nucleotide sequence ID" value="NZ_CP008743.1"/>
</dbReference>
<dbReference type="EMBL" id="CP008743">
    <property type="protein sequence ID" value="ARN84978.1"/>
    <property type="molecule type" value="Genomic_DNA"/>
</dbReference>
<evidence type="ECO:0000313" key="2">
    <source>
        <dbReference type="EMBL" id="ARN84978.1"/>
    </source>
</evidence>
<keyword evidence="3" id="KW-1185">Reference proteome</keyword>
<proteinExistence type="predicted"/>
<gene>
    <name evidence="2" type="ORF">GQ61_06405</name>
</gene>
<evidence type="ECO:0000256" key="1">
    <source>
        <dbReference type="SAM" id="MobiDB-lite"/>
    </source>
</evidence>
<name>A0A1W6N5C2_9PROT</name>
<organism evidence="2 3">
    <name type="scientific">Candidatus Nucleicultrix amoebiphila FS5</name>
    <dbReference type="NCBI Taxonomy" id="1414854"/>
    <lineage>
        <taxon>Bacteria</taxon>
        <taxon>Pseudomonadati</taxon>
        <taxon>Pseudomonadota</taxon>
        <taxon>Alphaproteobacteria</taxon>
        <taxon>Holosporales</taxon>
        <taxon>Candidatus Nucleicultricaceae</taxon>
        <taxon>Candidatus Nucleicultrix</taxon>
    </lineage>
</organism>
<dbReference type="PANTHER" id="PTHR41317">
    <property type="entry name" value="PD-(D_E)XK NUCLEASE FAMILY TRANSPOSASE"/>
    <property type="match status" value="1"/>
</dbReference>
<dbReference type="InterPro" id="IPR010106">
    <property type="entry name" value="RpnA"/>
</dbReference>
<dbReference type="Pfam" id="PF12784">
    <property type="entry name" value="PDDEXK_2"/>
    <property type="match status" value="1"/>
</dbReference>
<dbReference type="STRING" id="1414854.GQ61_06405"/>
<dbReference type="PANTHER" id="PTHR41317:SF1">
    <property type="entry name" value="PD-(D_E)XK NUCLEASE FAMILY TRANSPOSASE"/>
    <property type="match status" value="1"/>
</dbReference>
<dbReference type="OrthoDB" id="9803508at2"/>
<dbReference type="AlphaFoldDB" id="A0A1W6N5C2"/>
<dbReference type="Proteomes" id="UP000237351">
    <property type="component" value="Chromosome"/>
</dbReference>
<dbReference type="NCBIfam" id="TIGR01784">
    <property type="entry name" value="T_den_put_tspse"/>
    <property type="match status" value="1"/>
</dbReference>
<sequence length="449" mass="51374">MGLQWVRPKFIASVVGLCVLISGESQGSFLMEDLVQGVNRLCLKKKPESEKGHTLSQNKRGVSRRGKTKLSLINKHLQRRSFTTRHPLLRGTEDSKKAKQIFANPIYDRTVKTILNNDEARLDFIRTFAKLPEVKSTELLDTHLNPLKRFGVLKKTLKNPDLRKLMKKIQKTQAVSAEDLQSPHVTETLIKLAPVLDDLIGIIPEERDSQVDVLCRLSTKDYAIVEVQVPKDDMWDARALAYAAHIYGNQLRRGQKWEKLKSVIGINILGGGQNKVKHWPEGEGFMRHYKMQDEAIPPHVIPQLQLIQYSLGNIKDQEEALRKDENLKNWLEYFNDAENKKEIPEDVSEGLKKAYELAKQDTHSFRRRNQYLRSRDSYAQHTEYTAMVKNDGIKKGREEGKVEGIKEGIKEASLEIAKKLLKKNLSSEEVAATTGLSLEDLKTLQEERH</sequence>
<evidence type="ECO:0008006" key="4">
    <source>
        <dbReference type="Google" id="ProtNLM"/>
    </source>
</evidence>